<dbReference type="SMART" id="SM00248">
    <property type="entry name" value="ANK"/>
    <property type="match status" value="6"/>
</dbReference>
<protein>
    <recommendedName>
        <fullName evidence="11">Alpha-latrotoxin</fullName>
    </recommendedName>
</protein>
<dbReference type="OrthoDB" id="1577640at2759"/>
<dbReference type="PROSITE" id="PS50297">
    <property type="entry name" value="ANK_REP_REGION"/>
    <property type="match status" value="1"/>
</dbReference>
<comment type="caution">
    <text evidence="13">The sequence shown here is derived from an EMBL/GenBank/DDBJ whole genome shotgun (WGS) entry which is preliminary data.</text>
</comment>
<dbReference type="Pfam" id="PF12796">
    <property type="entry name" value="Ank_2"/>
    <property type="match status" value="2"/>
</dbReference>
<evidence type="ECO:0000256" key="5">
    <source>
        <dbReference type="ARBA" id="ARBA00023028"/>
    </source>
</evidence>
<evidence type="ECO:0000256" key="11">
    <source>
        <dbReference type="ARBA" id="ARBA00049811"/>
    </source>
</evidence>
<dbReference type="SUPFAM" id="SSF48403">
    <property type="entry name" value="Ankyrin repeat"/>
    <property type="match status" value="1"/>
</dbReference>
<evidence type="ECO:0000256" key="10">
    <source>
        <dbReference type="ARBA" id="ARBA00049715"/>
    </source>
</evidence>
<evidence type="ECO:0000256" key="12">
    <source>
        <dbReference type="PROSITE-ProRule" id="PRU00023"/>
    </source>
</evidence>
<accession>A0A443RXP3</accession>
<keyword evidence="3" id="KW-1052">Target cell membrane</keyword>
<keyword evidence="5" id="KW-0528">Neurotoxin</keyword>
<evidence type="ECO:0000313" key="13">
    <source>
        <dbReference type="EMBL" id="RWS19809.1"/>
    </source>
</evidence>
<dbReference type="Proteomes" id="UP000288716">
    <property type="component" value="Unassembled WGS sequence"/>
</dbReference>
<dbReference type="AlphaFoldDB" id="A0A443RXP3"/>
<keyword evidence="5" id="KW-0800">Toxin</keyword>
<dbReference type="VEuPathDB" id="VectorBase:LDEU012231"/>
<reference evidence="13 14" key="1">
    <citation type="journal article" date="2018" name="Gigascience">
        <title>Genomes of trombidid mites reveal novel predicted allergens and laterally-transferred genes associated with secondary metabolism.</title>
        <authorList>
            <person name="Dong X."/>
            <person name="Chaisiri K."/>
            <person name="Xia D."/>
            <person name="Armstrong S.D."/>
            <person name="Fang Y."/>
            <person name="Donnelly M.J."/>
            <person name="Kadowaki T."/>
            <person name="McGarry J.W."/>
            <person name="Darby A.C."/>
            <person name="Makepeace B.L."/>
        </authorList>
    </citation>
    <scope>NUCLEOTIDE SEQUENCE [LARGE SCALE GENOMIC DNA]</scope>
    <source>
        <strain evidence="13">UoL-UT</strain>
    </source>
</reference>
<feature type="non-terminal residue" evidence="13">
    <location>
        <position position="244"/>
    </location>
</feature>
<comment type="subunit">
    <text evidence="10">Homotetramer in membranes.</text>
</comment>
<dbReference type="PANTHER" id="PTHR24198:SF165">
    <property type="entry name" value="ANKYRIN REPEAT-CONTAINING PROTEIN-RELATED"/>
    <property type="match status" value="1"/>
</dbReference>
<comment type="subcellular location">
    <subcellularLocation>
        <location evidence="1">Target cell membrane</location>
    </subcellularLocation>
</comment>
<feature type="repeat" description="ANK" evidence="12">
    <location>
        <begin position="70"/>
        <end position="102"/>
    </location>
</feature>
<name>A0A443RXP3_9ACAR</name>
<organism evidence="13 14">
    <name type="scientific">Leptotrombidium deliense</name>
    <dbReference type="NCBI Taxonomy" id="299467"/>
    <lineage>
        <taxon>Eukaryota</taxon>
        <taxon>Metazoa</taxon>
        <taxon>Ecdysozoa</taxon>
        <taxon>Arthropoda</taxon>
        <taxon>Chelicerata</taxon>
        <taxon>Arachnida</taxon>
        <taxon>Acari</taxon>
        <taxon>Acariformes</taxon>
        <taxon>Trombidiformes</taxon>
        <taxon>Prostigmata</taxon>
        <taxon>Anystina</taxon>
        <taxon>Parasitengona</taxon>
        <taxon>Trombiculoidea</taxon>
        <taxon>Trombiculidae</taxon>
        <taxon>Leptotrombidium</taxon>
    </lineage>
</organism>
<evidence type="ECO:0000256" key="3">
    <source>
        <dbReference type="ARBA" id="ARBA00022537"/>
    </source>
</evidence>
<keyword evidence="7" id="KW-0472">Membrane</keyword>
<feature type="repeat" description="ANK" evidence="12">
    <location>
        <begin position="37"/>
        <end position="69"/>
    </location>
</feature>
<evidence type="ECO:0000256" key="7">
    <source>
        <dbReference type="ARBA" id="ARBA00023136"/>
    </source>
</evidence>
<comment type="similarity">
    <text evidence="9">Belongs to the cationic peptide 01 (latrotoxin) family. 03 (alpha-latrotoxin) subfamily.</text>
</comment>
<dbReference type="GO" id="GO:0006887">
    <property type="term" value="P:exocytosis"/>
    <property type="evidence" value="ECO:0007669"/>
    <property type="project" value="UniProtKB-KW"/>
</dbReference>
<dbReference type="EMBL" id="NCKV01022570">
    <property type="protein sequence ID" value="RWS19809.1"/>
    <property type="molecule type" value="Genomic_DNA"/>
</dbReference>
<keyword evidence="4" id="KW-0677">Repeat</keyword>
<dbReference type="Gene3D" id="1.25.40.20">
    <property type="entry name" value="Ankyrin repeat-containing domain"/>
    <property type="match status" value="2"/>
</dbReference>
<dbReference type="STRING" id="299467.A0A443RXP3"/>
<evidence type="ECO:0000256" key="8">
    <source>
        <dbReference type="ARBA" id="ARBA00023298"/>
    </source>
</evidence>
<dbReference type="PANTHER" id="PTHR24198">
    <property type="entry name" value="ANKYRIN REPEAT AND PROTEIN KINASE DOMAIN-CONTAINING PROTEIN"/>
    <property type="match status" value="1"/>
</dbReference>
<evidence type="ECO:0000313" key="14">
    <source>
        <dbReference type="Proteomes" id="UP000288716"/>
    </source>
</evidence>
<dbReference type="PROSITE" id="PS50088">
    <property type="entry name" value="ANK_REPEAT"/>
    <property type="match status" value="2"/>
</dbReference>
<keyword evidence="2" id="KW-0268">Exocytosis</keyword>
<keyword evidence="14" id="KW-1185">Reference proteome</keyword>
<evidence type="ECO:0000256" key="2">
    <source>
        <dbReference type="ARBA" id="ARBA00022483"/>
    </source>
</evidence>
<evidence type="ECO:0000256" key="1">
    <source>
        <dbReference type="ARBA" id="ARBA00004175"/>
    </source>
</evidence>
<keyword evidence="8" id="KW-1053">Target membrane</keyword>
<evidence type="ECO:0000256" key="9">
    <source>
        <dbReference type="ARBA" id="ARBA00049657"/>
    </source>
</evidence>
<evidence type="ECO:0000256" key="4">
    <source>
        <dbReference type="ARBA" id="ARBA00022737"/>
    </source>
</evidence>
<dbReference type="InterPro" id="IPR036770">
    <property type="entry name" value="Ankyrin_rpt-contain_sf"/>
</dbReference>
<proteinExistence type="inferred from homology"/>
<dbReference type="InterPro" id="IPR002110">
    <property type="entry name" value="Ankyrin_rpt"/>
</dbReference>
<dbReference type="GO" id="GO:0044218">
    <property type="term" value="C:other organism cell membrane"/>
    <property type="evidence" value="ECO:0007669"/>
    <property type="project" value="UniProtKB-KW"/>
</dbReference>
<dbReference type="GO" id="GO:0044231">
    <property type="term" value="C:host cell presynaptic membrane"/>
    <property type="evidence" value="ECO:0007669"/>
    <property type="project" value="UniProtKB-KW"/>
</dbReference>
<keyword evidence="6 12" id="KW-0040">ANK repeat</keyword>
<sequence>MNSKEAYLHHLVITCDNESVKRLLENGDININVRDEKGNHVIHKATKKRNVELLKLLLEAGANINSVNFELNSALHVAIENHAVDCVKLLLEKNIIVNIINSKEESELIIALKLSEVFRREKDEIIKLLSNFEAYDLKMELSGRKNYLHYACWKGNHFLATKLITEYPELHARDYLNDYPIHFAVWCGHNSVANLMFERIPKLNINLLGAYNWTMLLWAASRTQLATIELLVSKGANCNFKRKD</sequence>
<gene>
    <name evidence="13" type="ORF">B4U80_06462</name>
</gene>
<evidence type="ECO:0000256" key="6">
    <source>
        <dbReference type="ARBA" id="ARBA00023043"/>
    </source>
</evidence>
<keyword evidence="5" id="KW-0638">Presynaptic neurotoxin</keyword>